<protein>
    <submittedName>
        <fullName evidence="2">Outer membrane lipoprotein-sorting protein</fullName>
    </submittedName>
</protein>
<evidence type="ECO:0000313" key="2">
    <source>
        <dbReference type="EMBL" id="MDQ0360866.1"/>
    </source>
</evidence>
<feature type="chain" id="PRO_5047374890" evidence="1">
    <location>
        <begin position="21"/>
        <end position="253"/>
    </location>
</feature>
<dbReference type="Gene3D" id="2.50.20.20">
    <property type="match status" value="1"/>
</dbReference>
<keyword evidence="1" id="KW-0732">Signal</keyword>
<dbReference type="PROSITE" id="PS51257">
    <property type="entry name" value="PROKAR_LIPOPROTEIN"/>
    <property type="match status" value="1"/>
</dbReference>
<reference evidence="2 3" key="1">
    <citation type="submission" date="2023-07" db="EMBL/GenBank/DDBJ databases">
        <title>Genomic Encyclopedia of Type Strains, Phase IV (KMG-IV): sequencing the most valuable type-strain genomes for metagenomic binning, comparative biology and taxonomic classification.</title>
        <authorList>
            <person name="Goeker M."/>
        </authorList>
    </citation>
    <scope>NUCLEOTIDE SEQUENCE [LARGE SCALE GENOMIC DNA]</scope>
    <source>
        <strain evidence="2 3">DSM 16784</strain>
    </source>
</reference>
<comment type="caution">
    <text evidence="2">The sequence shown here is derived from an EMBL/GenBank/DDBJ whole genome shotgun (WGS) entry which is preliminary data.</text>
</comment>
<dbReference type="Pfam" id="PF20316">
    <property type="entry name" value="DUF6612"/>
    <property type="match status" value="1"/>
</dbReference>
<proteinExistence type="predicted"/>
<evidence type="ECO:0000256" key="1">
    <source>
        <dbReference type="SAM" id="SignalP"/>
    </source>
</evidence>
<keyword evidence="2" id="KW-0449">Lipoprotein</keyword>
<accession>A0ABU0E219</accession>
<name>A0ABU0E219_9FIRM</name>
<dbReference type="RefSeq" id="WP_307407088.1">
    <property type="nucleotide sequence ID" value="NZ_JAUSUR010000002.1"/>
</dbReference>
<dbReference type="InterPro" id="IPR046720">
    <property type="entry name" value="DUF6612"/>
</dbReference>
<gene>
    <name evidence="2" type="ORF">J2S15_001611</name>
</gene>
<sequence>MKRKIFGLLLAVMVSAGALSGCSSSSNKDEEAINTLNDALEKTNEEASSAGSMSMSMNMESGGEEMSIEMAIDFIINNADDESKMEADMGVTMNMYGSEYEGKMYMKDGKTYMDMYGSKTISSADSGESMSEQTGLTEIDEDSIESAQIETKDGKKVITIELSQKAVKELVMDQLSEDLSSSGLSEDNIDIKDYKIEYVVGDDGFIYEQDISFSLKLSVDDDSATLDMKANVTYTSFGEQKIEFPDFSEYVEE</sequence>
<evidence type="ECO:0000313" key="3">
    <source>
        <dbReference type="Proteomes" id="UP001230220"/>
    </source>
</evidence>
<dbReference type="Proteomes" id="UP001230220">
    <property type="component" value="Unassembled WGS sequence"/>
</dbReference>
<keyword evidence="3" id="KW-1185">Reference proteome</keyword>
<feature type="signal peptide" evidence="1">
    <location>
        <begin position="1"/>
        <end position="20"/>
    </location>
</feature>
<dbReference type="EMBL" id="JAUSUR010000002">
    <property type="protein sequence ID" value="MDQ0360866.1"/>
    <property type="molecule type" value="Genomic_DNA"/>
</dbReference>
<organism evidence="2 3">
    <name type="scientific">Breznakia pachnodae</name>
    <dbReference type="NCBI Taxonomy" id="265178"/>
    <lineage>
        <taxon>Bacteria</taxon>
        <taxon>Bacillati</taxon>
        <taxon>Bacillota</taxon>
        <taxon>Erysipelotrichia</taxon>
        <taxon>Erysipelotrichales</taxon>
        <taxon>Erysipelotrichaceae</taxon>
        <taxon>Breznakia</taxon>
    </lineage>
</organism>